<evidence type="ECO:0000256" key="9">
    <source>
        <dbReference type="ARBA" id="ARBA00022884"/>
    </source>
</evidence>
<dbReference type="GO" id="GO:0031047">
    <property type="term" value="P:regulatory ncRNA-mediated gene silencing"/>
    <property type="evidence" value="ECO:0007669"/>
    <property type="project" value="UniProtKB-KW"/>
</dbReference>
<evidence type="ECO:0000256" key="3">
    <source>
        <dbReference type="ARBA" id="ARBA00021330"/>
    </source>
</evidence>
<dbReference type="InterPro" id="IPR038546">
    <property type="entry name" value="Hen1_N_sf"/>
</dbReference>
<dbReference type="Gene3D" id="3.30.1610.20">
    <property type="entry name" value="Hen1, N-terminal domain"/>
    <property type="match status" value="1"/>
</dbReference>
<dbReference type="NCBIfam" id="TIGR04074">
    <property type="entry name" value="bacter_Hen1"/>
    <property type="match status" value="1"/>
</dbReference>
<evidence type="ECO:0000256" key="8">
    <source>
        <dbReference type="ARBA" id="ARBA00022842"/>
    </source>
</evidence>
<keyword evidence="16" id="KW-1185">Reference proteome</keyword>
<dbReference type="EC" id="2.1.1.386" evidence="11"/>
<dbReference type="OrthoDB" id="626362at2"/>
<dbReference type="EMBL" id="FMYH01000010">
    <property type="protein sequence ID" value="SDD73687.1"/>
    <property type="molecule type" value="Genomic_DNA"/>
</dbReference>
<comment type="catalytic activity">
    <reaction evidence="12">
        <text>small RNA 3'-end nucleotide + S-adenosyl-L-methionine = small RNA 3'-end 2'-O-methylnucleotide + S-adenosyl-L-homocysteine + H(+)</text>
        <dbReference type="Rhea" id="RHEA:37887"/>
        <dbReference type="Rhea" id="RHEA-COMP:10415"/>
        <dbReference type="Rhea" id="RHEA-COMP:10416"/>
        <dbReference type="ChEBI" id="CHEBI:15378"/>
        <dbReference type="ChEBI" id="CHEBI:57856"/>
        <dbReference type="ChEBI" id="CHEBI:59789"/>
        <dbReference type="ChEBI" id="CHEBI:74896"/>
        <dbReference type="ChEBI" id="CHEBI:74898"/>
        <dbReference type="EC" id="2.1.1.386"/>
    </reaction>
</comment>
<keyword evidence="6" id="KW-0949">S-adenosyl-L-methionine</keyword>
<protein>
    <recommendedName>
        <fullName evidence="3">Small RNA 2'-O-methyltransferase</fullName>
        <ecNumber evidence="11">2.1.1.386</ecNumber>
    </recommendedName>
</protein>
<reference evidence="15 16" key="1">
    <citation type="submission" date="2016-09" db="EMBL/GenBank/DDBJ databases">
        <authorList>
            <person name="Capua I."/>
            <person name="De Benedictis P."/>
            <person name="Joannis T."/>
            <person name="Lombin L.H."/>
            <person name="Cattoli G."/>
        </authorList>
    </citation>
    <scope>NUCLEOTIDE SEQUENCE [LARGE SCALE GENOMIC DNA]</scope>
    <source>
        <strain evidence="15 16">ISLP-3</strain>
    </source>
</reference>
<evidence type="ECO:0000256" key="10">
    <source>
        <dbReference type="ARBA" id="ARBA00023158"/>
    </source>
</evidence>
<feature type="domain" description="Hen1 N-terminal" evidence="14">
    <location>
        <begin position="1"/>
        <end position="244"/>
    </location>
</feature>
<sequence length="500" mass="53523">MLLTVTSTAPEAADLGFLLHKHPGRVQSFDLPVGTAHVFYPEATAERCTVALMLEVDPVALVRGRAGSAGRSGFSLAQYVNDRPYAASSMLAAALGKVFRTAISGTCTARPELPAQELPLVVEIPALPSRGGPDLVERLFRPLGWDVDVRGVPLDPTVPAWGDSRYVELRLTGTLRLADALSHLYVLLPVLDGDKHYWVGPDEIDKLLRAGEGWLAAHPERELIAHRYLANQRDLAAAAVERLAASDVLTALDGAGTFNGVGAFDGAAAGGGAVAGAPITQEIPEVAAAPPTPSLARLRADAVLAELRDAGARTVVDLGCGEGALLARLLEDRTIERVLGVDVSHRALEAASARLHLDTMPEHQRSRIELAQSSLTYTDARVAGFDAAVLMEVVEHVDLPRLAALERAVLAVARPRVLVVTTPNSEHNVRYPHLEHGHLRHHDHRFEWTRAEFEEWATGAATRNGYQVRFAPVGAVDAEVGPPTQMAVLTRTAPEDGMSA</sequence>
<gene>
    <name evidence="15" type="ORF">SAMN05216410_0096</name>
</gene>
<evidence type="ECO:0000256" key="11">
    <source>
        <dbReference type="ARBA" id="ARBA00035025"/>
    </source>
</evidence>
<evidence type="ECO:0000256" key="4">
    <source>
        <dbReference type="ARBA" id="ARBA00022603"/>
    </source>
</evidence>
<comment type="cofactor">
    <cofactor evidence="1">
        <name>Mg(2+)</name>
        <dbReference type="ChEBI" id="CHEBI:18420"/>
    </cofactor>
</comment>
<dbReference type="GO" id="GO:0001510">
    <property type="term" value="P:RNA methylation"/>
    <property type="evidence" value="ECO:0007669"/>
    <property type="project" value="InterPro"/>
</dbReference>
<dbReference type="CDD" id="cd02440">
    <property type="entry name" value="AdoMet_MTases"/>
    <property type="match status" value="1"/>
</dbReference>
<dbReference type="InterPro" id="IPR024740">
    <property type="entry name" value="Hen1_N"/>
</dbReference>
<evidence type="ECO:0000259" key="13">
    <source>
        <dbReference type="Pfam" id="PF08242"/>
    </source>
</evidence>
<keyword evidence="9" id="KW-0694">RNA-binding</keyword>
<evidence type="ECO:0000256" key="5">
    <source>
        <dbReference type="ARBA" id="ARBA00022679"/>
    </source>
</evidence>
<dbReference type="InterPro" id="IPR026610">
    <property type="entry name" value="Hen1"/>
</dbReference>
<keyword evidence="7" id="KW-0479">Metal-binding</keyword>
<dbReference type="PANTHER" id="PTHR21404:SF3">
    <property type="entry name" value="SMALL RNA 2'-O-METHYLTRANSFERASE"/>
    <property type="match status" value="1"/>
</dbReference>
<name>A0A1G6X8Q2_9MICO</name>
<evidence type="ECO:0000313" key="16">
    <source>
        <dbReference type="Proteomes" id="UP000199039"/>
    </source>
</evidence>
<evidence type="ECO:0000313" key="15">
    <source>
        <dbReference type="EMBL" id="SDD73687.1"/>
    </source>
</evidence>
<keyword evidence="4 15" id="KW-0489">Methyltransferase</keyword>
<evidence type="ECO:0000256" key="6">
    <source>
        <dbReference type="ARBA" id="ARBA00022691"/>
    </source>
</evidence>
<proteinExistence type="inferred from homology"/>
<evidence type="ECO:0000256" key="2">
    <source>
        <dbReference type="ARBA" id="ARBA00009026"/>
    </source>
</evidence>
<dbReference type="PANTHER" id="PTHR21404">
    <property type="entry name" value="HEN1"/>
    <property type="match status" value="1"/>
</dbReference>
<keyword evidence="5 15" id="KW-0808">Transferase</keyword>
<evidence type="ECO:0000259" key="14">
    <source>
        <dbReference type="Pfam" id="PF12623"/>
    </source>
</evidence>
<dbReference type="GO" id="GO:0046872">
    <property type="term" value="F:metal ion binding"/>
    <property type="evidence" value="ECO:0007669"/>
    <property type="project" value="UniProtKB-KW"/>
</dbReference>
<dbReference type="GO" id="GO:0090486">
    <property type="term" value="F:small RNA 2'-O-methyltransferase activity"/>
    <property type="evidence" value="ECO:0007669"/>
    <property type="project" value="UniProtKB-EC"/>
</dbReference>
<dbReference type="Pfam" id="PF12623">
    <property type="entry name" value="Hen1_L"/>
    <property type="match status" value="1"/>
</dbReference>
<dbReference type="InterPro" id="IPR013217">
    <property type="entry name" value="Methyltransf_12"/>
</dbReference>
<dbReference type="InterPro" id="IPR024026">
    <property type="entry name" value="3'-RNA_MeTfrase_Hen1_bac"/>
</dbReference>
<accession>A0A1G6X8Q2</accession>
<dbReference type="Pfam" id="PF08242">
    <property type="entry name" value="Methyltransf_12"/>
    <property type="match status" value="1"/>
</dbReference>
<dbReference type="InterPro" id="IPR029063">
    <property type="entry name" value="SAM-dependent_MTases_sf"/>
</dbReference>
<dbReference type="SUPFAM" id="SSF53335">
    <property type="entry name" value="S-adenosyl-L-methionine-dependent methyltransferases"/>
    <property type="match status" value="1"/>
</dbReference>
<evidence type="ECO:0000256" key="7">
    <source>
        <dbReference type="ARBA" id="ARBA00022723"/>
    </source>
</evidence>
<comment type="similarity">
    <text evidence="2">Belongs to the methyltransferase superfamily. HEN1 family.</text>
</comment>
<dbReference type="GO" id="GO:0003723">
    <property type="term" value="F:RNA binding"/>
    <property type="evidence" value="ECO:0007669"/>
    <property type="project" value="UniProtKB-KW"/>
</dbReference>
<dbReference type="Gene3D" id="3.40.50.150">
    <property type="entry name" value="Vaccinia Virus protein VP39"/>
    <property type="match status" value="1"/>
</dbReference>
<evidence type="ECO:0000256" key="12">
    <source>
        <dbReference type="ARBA" id="ARBA00048418"/>
    </source>
</evidence>
<keyword evidence="8" id="KW-0460">Magnesium</keyword>
<dbReference type="AlphaFoldDB" id="A0A1G6X8Q2"/>
<dbReference type="STRING" id="1814289.SAMN05216410_0096"/>
<dbReference type="RefSeq" id="WP_093186450.1">
    <property type="nucleotide sequence ID" value="NZ_FMYH01000010.1"/>
</dbReference>
<keyword evidence="10" id="KW-0943">RNA-mediated gene silencing</keyword>
<evidence type="ECO:0000256" key="1">
    <source>
        <dbReference type="ARBA" id="ARBA00001946"/>
    </source>
</evidence>
<feature type="domain" description="Methyltransferase type 12" evidence="13">
    <location>
        <begin position="316"/>
        <end position="409"/>
    </location>
</feature>
<dbReference type="Proteomes" id="UP000199039">
    <property type="component" value="Unassembled WGS sequence"/>
</dbReference>
<organism evidence="15 16">
    <name type="scientific">Sanguibacter gelidistatuariae</name>
    <dbReference type="NCBI Taxonomy" id="1814289"/>
    <lineage>
        <taxon>Bacteria</taxon>
        <taxon>Bacillati</taxon>
        <taxon>Actinomycetota</taxon>
        <taxon>Actinomycetes</taxon>
        <taxon>Micrococcales</taxon>
        <taxon>Sanguibacteraceae</taxon>
        <taxon>Sanguibacter</taxon>
    </lineage>
</organism>